<accession>A0A9D1PIL9</accession>
<feature type="transmembrane region" description="Helical" evidence="1">
    <location>
        <begin position="28"/>
        <end position="47"/>
    </location>
</feature>
<keyword evidence="1" id="KW-0472">Membrane</keyword>
<organism evidence="2 3">
    <name type="scientific">Candidatus Butyricicoccus avistercoris</name>
    <dbReference type="NCBI Taxonomy" id="2838518"/>
    <lineage>
        <taxon>Bacteria</taxon>
        <taxon>Bacillati</taxon>
        <taxon>Bacillota</taxon>
        <taxon>Clostridia</taxon>
        <taxon>Eubacteriales</taxon>
        <taxon>Butyricicoccaceae</taxon>
        <taxon>Butyricicoccus</taxon>
    </lineage>
</organism>
<reference evidence="2" key="1">
    <citation type="journal article" date="2021" name="PeerJ">
        <title>Extensive microbial diversity within the chicken gut microbiome revealed by metagenomics and culture.</title>
        <authorList>
            <person name="Gilroy R."/>
            <person name="Ravi A."/>
            <person name="Getino M."/>
            <person name="Pursley I."/>
            <person name="Horton D.L."/>
            <person name="Alikhan N.F."/>
            <person name="Baker D."/>
            <person name="Gharbi K."/>
            <person name="Hall N."/>
            <person name="Watson M."/>
            <person name="Adriaenssens E.M."/>
            <person name="Foster-Nyarko E."/>
            <person name="Jarju S."/>
            <person name="Secka A."/>
            <person name="Antonio M."/>
            <person name="Oren A."/>
            <person name="Chaudhuri R.R."/>
            <person name="La Ragione R."/>
            <person name="Hildebrand F."/>
            <person name="Pallen M.J."/>
        </authorList>
    </citation>
    <scope>NUCLEOTIDE SEQUENCE</scope>
    <source>
        <strain evidence="2">CHK193-4272</strain>
    </source>
</reference>
<evidence type="ECO:0000313" key="2">
    <source>
        <dbReference type="EMBL" id="HIV61781.1"/>
    </source>
</evidence>
<reference evidence="2" key="2">
    <citation type="submission" date="2021-04" db="EMBL/GenBank/DDBJ databases">
        <authorList>
            <person name="Gilroy R."/>
        </authorList>
    </citation>
    <scope>NUCLEOTIDE SEQUENCE</scope>
    <source>
        <strain evidence="2">CHK193-4272</strain>
    </source>
</reference>
<feature type="transmembrane region" description="Helical" evidence="1">
    <location>
        <begin position="100"/>
        <end position="123"/>
    </location>
</feature>
<feature type="transmembrane region" description="Helical" evidence="1">
    <location>
        <begin position="6"/>
        <end position="23"/>
    </location>
</feature>
<name>A0A9D1PIL9_9FIRM</name>
<dbReference type="EMBL" id="DXIE01000021">
    <property type="protein sequence ID" value="HIV61781.1"/>
    <property type="molecule type" value="Genomic_DNA"/>
</dbReference>
<evidence type="ECO:0000256" key="1">
    <source>
        <dbReference type="SAM" id="Phobius"/>
    </source>
</evidence>
<sequence>MNIISLVGIAIIACILCITIKPYQPVFAFAISATAGIYILLMAIQPVYELINSINMLINSANISSEIYMPVIKIVGISLIIRISCAICKDAGQQALSTKLEFIGSVACIILCFPLIENLISLISDILGLKL</sequence>
<dbReference type="Pfam" id="PF06686">
    <property type="entry name" value="SpoIIIAC"/>
    <property type="match status" value="2"/>
</dbReference>
<proteinExistence type="predicted"/>
<protein>
    <submittedName>
        <fullName evidence="2">Stage III sporulation AC/AD family protein</fullName>
    </submittedName>
</protein>
<gene>
    <name evidence="2" type="ORF">H9746_02895</name>
</gene>
<keyword evidence="1" id="KW-1133">Transmembrane helix</keyword>
<comment type="caution">
    <text evidence="2">The sequence shown here is derived from an EMBL/GenBank/DDBJ whole genome shotgun (WGS) entry which is preliminary data.</text>
</comment>
<dbReference type="InterPro" id="IPR025664">
    <property type="entry name" value="Spore_III_AC/AD"/>
</dbReference>
<feature type="transmembrane region" description="Helical" evidence="1">
    <location>
        <begin position="67"/>
        <end position="88"/>
    </location>
</feature>
<evidence type="ECO:0000313" key="3">
    <source>
        <dbReference type="Proteomes" id="UP000886808"/>
    </source>
</evidence>
<keyword evidence="1" id="KW-0812">Transmembrane</keyword>
<dbReference type="AlphaFoldDB" id="A0A9D1PIL9"/>
<dbReference type="Proteomes" id="UP000886808">
    <property type="component" value="Unassembled WGS sequence"/>
</dbReference>